<comment type="caution">
    <text evidence="1">The sequence shown here is derived from an EMBL/GenBank/DDBJ whole genome shotgun (WGS) entry which is preliminary data.</text>
</comment>
<name>A0A3S2VNC6_9PROT</name>
<dbReference type="EMBL" id="SADE01000003">
    <property type="protein sequence ID" value="RVU34991.1"/>
    <property type="molecule type" value="Genomic_DNA"/>
</dbReference>
<reference evidence="2" key="1">
    <citation type="submission" date="2019-01" db="EMBL/GenBank/DDBJ databases">
        <title>Gri0909 isolated from a small marine red alga.</title>
        <authorList>
            <person name="Kim J."/>
            <person name="Jeong S.E."/>
            <person name="Jeon C.O."/>
        </authorList>
    </citation>
    <scope>NUCLEOTIDE SEQUENCE [LARGE SCALE GENOMIC DNA]</scope>
    <source>
        <strain evidence="2">Gri0909</strain>
    </source>
</reference>
<protein>
    <submittedName>
        <fullName evidence="1">DUF1491 family protein</fullName>
    </submittedName>
</protein>
<dbReference type="Proteomes" id="UP000287447">
    <property type="component" value="Unassembled WGS sequence"/>
</dbReference>
<proteinExistence type="predicted"/>
<dbReference type="RefSeq" id="WP_127767312.1">
    <property type="nucleotide sequence ID" value="NZ_SADE01000003.1"/>
</dbReference>
<gene>
    <name evidence="1" type="ORF">EOI86_19345</name>
</gene>
<accession>A0A3S2VNC6</accession>
<sequence length="127" mass="14097">MIAVHTFPEEAFSAMPRDRLPSAMWVSATLRSVNTQGGFGAVINKGERESGSLVLRLNLLDGTSRILTETRDLDGNLGWLPPLGADPIPDEKADAYVTRSIDRDPDIWVVEIETREGKNPFEGKEFR</sequence>
<dbReference type="InterPro" id="IPR009964">
    <property type="entry name" value="DUF1491"/>
</dbReference>
<evidence type="ECO:0000313" key="2">
    <source>
        <dbReference type="Proteomes" id="UP000287447"/>
    </source>
</evidence>
<dbReference type="AlphaFoldDB" id="A0A3S2VNC6"/>
<dbReference type="Gene3D" id="3.40.1530.20">
    <property type="entry name" value="Protein of unknown function (DUF1491)"/>
    <property type="match status" value="1"/>
</dbReference>
<organism evidence="1 2">
    <name type="scientific">Hwanghaeella grinnelliae</name>
    <dbReference type="NCBI Taxonomy" id="2500179"/>
    <lineage>
        <taxon>Bacteria</taxon>
        <taxon>Pseudomonadati</taxon>
        <taxon>Pseudomonadota</taxon>
        <taxon>Alphaproteobacteria</taxon>
        <taxon>Rhodospirillales</taxon>
        <taxon>Rhodospirillaceae</taxon>
        <taxon>Hwanghaeella</taxon>
    </lineage>
</organism>
<dbReference type="OrthoDB" id="9809136at2"/>
<keyword evidence="2" id="KW-1185">Reference proteome</keyword>
<dbReference type="Pfam" id="PF07372">
    <property type="entry name" value="DUF1491"/>
    <property type="match status" value="1"/>
</dbReference>
<evidence type="ECO:0000313" key="1">
    <source>
        <dbReference type="EMBL" id="RVU34991.1"/>
    </source>
</evidence>